<protein>
    <submittedName>
        <fullName evidence="5">Class I SAM-dependent methyltransferase</fullName>
        <ecNumber evidence="5">2.1.1.-</ecNumber>
    </submittedName>
</protein>
<gene>
    <name evidence="5" type="ORF">PAF17_18845</name>
</gene>
<dbReference type="InterPro" id="IPR002935">
    <property type="entry name" value="SAM_O-MeTrfase"/>
</dbReference>
<organism evidence="5 6">
    <name type="scientific">Paracoccus onchidii</name>
    <dbReference type="NCBI Taxonomy" id="3017813"/>
    <lineage>
        <taxon>Bacteria</taxon>
        <taxon>Pseudomonadati</taxon>
        <taxon>Pseudomonadota</taxon>
        <taxon>Alphaproteobacteria</taxon>
        <taxon>Rhodobacterales</taxon>
        <taxon>Paracoccaceae</taxon>
        <taxon>Paracoccus</taxon>
    </lineage>
</organism>
<name>A0ABT4ZJJ0_9RHOB</name>
<evidence type="ECO:0000313" key="5">
    <source>
        <dbReference type="EMBL" id="MDB6179533.1"/>
    </source>
</evidence>
<evidence type="ECO:0000256" key="2">
    <source>
        <dbReference type="ARBA" id="ARBA00022679"/>
    </source>
</evidence>
<dbReference type="RefSeq" id="WP_271890629.1">
    <property type="nucleotide sequence ID" value="NZ_JAQBIE010000040.1"/>
</dbReference>
<dbReference type="Pfam" id="PF13578">
    <property type="entry name" value="Methyltransf_24"/>
    <property type="match status" value="1"/>
</dbReference>
<keyword evidence="3" id="KW-0949">S-adenosyl-L-methionine</keyword>
<evidence type="ECO:0000313" key="6">
    <source>
        <dbReference type="Proteomes" id="UP001165641"/>
    </source>
</evidence>
<evidence type="ECO:0000256" key="3">
    <source>
        <dbReference type="ARBA" id="ARBA00022691"/>
    </source>
</evidence>
<dbReference type="Gene3D" id="3.40.50.150">
    <property type="entry name" value="Vaccinia Virus protein VP39"/>
    <property type="match status" value="1"/>
</dbReference>
<dbReference type="EC" id="2.1.1.-" evidence="5"/>
<dbReference type="GO" id="GO:0032259">
    <property type="term" value="P:methylation"/>
    <property type="evidence" value="ECO:0007669"/>
    <property type="project" value="UniProtKB-KW"/>
</dbReference>
<sequence>MTALTSPALAAVLDREHAAAHAEAATRRAERAEGAAKPREPVDFRVSERHRTAYLAVGPDQGRFLHGVAIAINAKEIVEFGTSHGISTMYLAAAAQQTGGRVIGSEFHATKADRAIASLSEAGLKAEIRIGDAMTTLAGAGPVIDLLFLDGAKDMYLPILRLLEPRLRIGSVVIADNIPTDSDVMTPFLAAVQAVNSGYVTSRIGFGKGGMSYSVRVANQAQI</sequence>
<proteinExistence type="predicted"/>
<feature type="region of interest" description="Disordered" evidence="4">
    <location>
        <begin position="21"/>
        <end position="40"/>
    </location>
</feature>
<dbReference type="SUPFAM" id="SSF53335">
    <property type="entry name" value="S-adenosyl-L-methionine-dependent methyltransferases"/>
    <property type="match status" value="1"/>
</dbReference>
<dbReference type="PROSITE" id="PS51682">
    <property type="entry name" value="SAM_OMT_I"/>
    <property type="match status" value="1"/>
</dbReference>
<evidence type="ECO:0000256" key="1">
    <source>
        <dbReference type="ARBA" id="ARBA00022603"/>
    </source>
</evidence>
<evidence type="ECO:0000256" key="4">
    <source>
        <dbReference type="SAM" id="MobiDB-lite"/>
    </source>
</evidence>
<dbReference type="PANTHER" id="PTHR43167:SF1">
    <property type="entry name" value="PUTATIVE (AFU_ORTHOLOGUE AFUA_6G01830)-RELATED"/>
    <property type="match status" value="1"/>
</dbReference>
<keyword evidence="1 5" id="KW-0489">Methyltransferase</keyword>
<keyword evidence="6" id="KW-1185">Reference proteome</keyword>
<dbReference type="Proteomes" id="UP001165641">
    <property type="component" value="Unassembled WGS sequence"/>
</dbReference>
<comment type="caution">
    <text evidence="5">The sequence shown here is derived from an EMBL/GenBank/DDBJ whole genome shotgun (WGS) entry which is preliminary data.</text>
</comment>
<keyword evidence="2 5" id="KW-0808">Transferase</keyword>
<dbReference type="GO" id="GO:0008168">
    <property type="term" value="F:methyltransferase activity"/>
    <property type="evidence" value="ECO:0007669"/>
    <property type="project" value="UniProtKB-KW"/>
</dbReference>
<dbReference type="PANTHER" id="PTHR43167">
    <property type="entry name" value="PUTATIVE (AFU_ORTHOLOGUE AFUA_6G01830)-RELATED"/>
    <property type="match status" value="1"/>
</dbReference>
<dbReference type="EMBL" id="JAQBIE010000040">
    <property type="protein sequence ID" value="MDB6179533.1"/>
    <property type="molecule type" value="Genomic_DNA"/>
</dbReference>
<reference evidence="5" key="1">
    <citation type="submission" date="2022-12" db="EMBL/GenBank/DDBJ databases">
        <title>Paracoccus onchidii sp. nov., isolated from a marine invertebrate from the South China Sea.</title>
        <authorList>
            <person name="Xu S."/>
            <person name="Liu Z."/>
            <person name="Xu Y."/>
        </authorList>
    </citation>
    <scope>NUCLEOTIDE SEQUENCE</scope>
    <source>
        <strain evidence="5">Z330</strain>
    </source>
</reference>
<dbReference type="InterPro" id="IPR029063">
    <property type="entry name" value="SAM-dependent_MTases_sf"/>
</dbReference>
<accession>A0ABT4ZJJ0</accession>